<sequence length="208" mass="23080">MKFLILSVAPLMLLSDSAVASDRGADWQIGPEIRGKNYSVGVPELMAATPDGPAFIFPANQGGQVKYVTRETGSLADARRLTIRYRIDAAPGTRFVANERPDRTAMLSLYFQRLGDNWTAKDRYATYRWYSVSDKTLPLTPGEHTITVNFRDEWGGVMGAQSRGNRAFEDALRNAERVGFVFGWSGGRGHGVRATGPARFTLLEFDIR</sequence>
<dbReference type="EMBL" id="WTYI01000001">
    <property type="protein sequence ID" value="MXO97360.1"/>
    <property type="molecule type" value="Genomic_DNA"/>
</dbReference>
<keyword evidence="3" id="KW-1185">Reference proteome</keyword>
<protein>
    <recommendedName>
        <fullName evidence="4">DUF3047 domain-containing protein</fullName>
    </recommendedName>
</protein>
<evidence type="ECO:0000256" key="1">
    <source>
        <dbReference type="SAM" id="SignalP"/>
    </source>
</evidence>
<evidence type="ECO:0008006" key="4">
    <source>
        <dbReference type="Google" id="ProtNLM"/>
    </source>
</evidence>
<gene>
    <name evidence="2" type="ORF">GRI34_13140</name>
</gene>
<accession>A0A6I4TQC5</accession>
<feature type="chain" id="PRO_5026245008" description="DUF3047 domain-containing protein" evidence="1">
    <location>
        <begin position="21"/>
        <end position="208"/>
    </location>
</feature>
<name>A0A6I4TQC5_9SPHN</name>
<dbReference type="Proteomes" id="UP000432727">
    <property type="component" value="Unassembled WGS sequence"/>
</dbReference>
<proteinExistence type="predicted"/>
<keyword evidence="1" id="KW-0732">Signal</keyword>
<reference evidence="2 3" key="1">
    <citation type="submission" date="2019-12" db="EMBL/GenBank/DDBJ databases">
        <title>Genomic-based taxomic classification of the family Erythrobacteraceae.</title>
        <authorList>
            <person name="Xu L."/>
        </authorList>
    </citation>
    <scope>NUCLEOTIDE SEQUENCE [LARGE SCALE GENOMIC DNA]</scope>
    <source>
        <strain evidence="2 3">JCM 12189</strain>
    </source>
</reference>
<feature type="signal peptide" evidence="1">
    <location>
        <begin position="1"/>
        <end position="20"/>
    </location>
</feature>
<dbReference type="AlphaFoldDB" id="A0A6I4TQC5"/>
<comment type="caution">
    <text evidence="2">The sequence shown here is derived from an EMBL/GenBank/DDBJ whole genome shotgun (WGS) entry which is preliminary data.</text>
</comment>
<evidence type="ECO:0000313" key="3">
    <source>
        <dbReference type="Proteomes" id="UP000432727"/>
    </source>
</evidence>
<organism evidence="2 3">
    <name type="scientific">Qipengyuania aquimaris</name>
    <dbReference type="NCBI Taxonomy" id="255984"/>
    <lineage>
        <taxon>Bacteria</taxon>
        <taxon>Pseudomonadati</taxon>
        <taxon>Pseudomonadota</taxon>
        <taxon>Alphaproteobacteria</taxon>
        <taxon>Sphingomonadales</taxon>
        <taxon>Erythrobacteraceae</taxon>
        <taxon>Qipengyuania</taxon>
    </lineage>
</organism>
<dbReference type="RefSeq" id="WP_160596317.1">
    <property type="nucleotide sequence ID" value="NZ_WTYI01000001.1"/>
</dbReference>
<evidence type="ECO:0000313" key="2">
    <source>
        <dbReference type="EMBL" id="MXO97360.1"/>
    </source>
</evidence>
<dbReference type="OrthoDB" id="7447024at2"/>